<accession>A0A5N6Z9I6</accession>
<dbReference type="OrthoDB" id="10252009at2759"/>
<organism evidence="1 2">
    <name type="scientific">Aspergillus coremiiformis</name>
    <dbReference type="NCBI Taxonomy" id="138285"/>
    <lineage>
        <taxon>Eukaryota</taxon>
        <taxon>Fungi</taxon>
        <taxon>Dikarya</taxon>
        <taxon>Ascomycota</taxon>
        <taxon>Pezizomycotina</taxon>
        <taxon>Eurotiomycetes</taxon>
        <taxon>Eurotiomycetidae</taxon>
        <taxon>Eurotiales</taxon>
        <taxon>Aspergillaceae</taxon>
        <taxon>Aspergillus</taxon>
        <taxon>Aspergillus subgen. Circumdati</taxon>
    </lineage>
</organism>
<name>A0A5N6Z9I6_9EURO</name>
<proteinExistence type="predicted"/>
<keyword evidence="2" id="KW-1185">Reference proteome</keyword>
<dbReference type="EMBL" id="ML739075">
    <property type="protein sequence ID" value="KAE8354285.1"/>
    <property type="molecule type" value="Genomic_DNA"/>
</dbReference>
<sequence length="85" mass="9553">MLEAKRAAKPLTPSESIPEIQSGLFIGNSRSSHDLSILLNNRISVIISLESVRSRFWNSIAYRAVIPETQHLFIRCVDTSTQDLL</sequence>
<dbReference type="SUPFAM" id="SSF52799">
    <property type="entry name" value="(Phosphotyrosine protein) phosphatases II"/>
    <property type="match status" value="1"/>
</dbReference>
<dbReference type="Proteomes" id="UP000327118">
    <property type="component" value="Unassembled WGS sequence"/>
</dbReference>
<gene>
    <name evidence="1" type="ORF">BDV28DRAFT_131226</name>
</gene>
<evidence type="ECO:0000313" key="2">
    <source>
        <dbReference type="Proteomes" id="UP000327118"/>
    </source>
</evidence>
<evidence type="ECO:0000313" key="1">
    <source>
        <dbReference type="EMBL" id="KAE8354285.1"/>
    </source>
</evidence>
<protein>
    <submittedName>
        <fullName evidence="1">Uncharacterized protein</fullName>
    </submittedName>
</protein>
<dbReference type="Gene3D" id="3.90.190.10">
    <property type="entry name" value="Protein tyrosine phosphatase superfamily"/>
    <property type="match status" value="1"/>
</dbReference>
<dbReference type="InterPro" id="IPR029021">
    <property type="entry name" value="Prot-tyrosine_phosphatase-like"/>
</dbReference>
<dbReference type="AlphaFoldDB" id="A0A5N6Z9I6"/>
<reference evidence="2" key="1">
    <citation type="submission" date="2019-04" db="EMBL/GenBank/DDBJ databases">
        <title>Friends and foes A comparative genomics studyof 23 Aspergillus species from section Flavi.</title>
        <authorList>
            <consortium name="DOE Joint Genome Institute"/>
            <person name="Kjaerbolling I."/>
            <person name="Vesth T."/>
            <person name="Frisvad J.C."/>
            <person name="Nybo J.L."/>
            <person name="Theobald S."/>
            <person name="Kildgaard S."/>
            <person name="Isbrandt T."/>
            <person name="Kuo A."/>
            <person name="Sato A."/>
            <person name="Lyhne E.K."/>
            <person name="Kogle M.E."/>
            <person name="Wiebenga A."/>
            <person name="Kun R.S."/>
            <person name="Lubbers R.J."/>
            <person name="Makela M.R."/>
            <person name="Barry K."/>
            <person name="Chovatia M."/>
            <person name="Clum A."/>
            <person name="Daum C."/>
            <person name="Haridas S."/>
            <person name="He G."/>
            <person name="LaButti K."/>
            <person name="Lipzen A."/>
            <person name="Mondo S."/>
            <person name="Riley R."/>
            <person name="Salamov A."/>
            <person name="Simmons B.A."/>
            <person name="Magnuson J.K."/>
            <person name="Henrissat B."/>
            <person name="Mortensen U.H."/>
            <person name="Larsen T.O."/>
            <person name="Devries R.P."/>
            <person name="Grigoriev I.V."/>
            <person name="Machida M."/>
            <person name="Baker S.E."/>
            <person name="Andersen M.R."/>
        </authorList>
    </citation>
    <scope>NUCLEOTIDE SEQUENCE [LARGE SCALE GENOMIC DNA]</scope>
    <source>
        <strain evidence="2">CBS 553.77</strain>
    </source>
</reference>